<protein>
    <submittedName>
        <fullName evidence="1">Uncharacterized protein</fullName>
    </submittedName>
</protein>
<accession>A0A0B6X2U0</accession>
<gene>
    <name evidence="1" type="ORF">XBW1_0750</name>
</gene>
<dbReference type="Proteomes" id="UP000032930">
    <property type="component" value="Chromosome"/>
</dbReference>
<evidence type="ECO:0000313" key="1">
    <source>
        <dbReference type="EMBL" id="CDM88107.1"/>
    </source>
</evidence>
<dbReference type="KEGG" id="xbv:XBW1_0750"/>
<name>A0A0B6X2U0_XENBV</name>
<dbReference type="AlphaFoldDB" id="A0A0B6X2U0"/>
<reference evidence="1 2" key="1">
    <citation type="submission" date="2014-02" db="EMBL/GenBank/DDBJ databases">
        <authorList>
            <person name="Genoscope - CEA"/>
        </authorList>
    </citation>
    <scope>NUCLEOTIDE SEQUENCE [LARGE SCALE GENOMIC DNA]</scope>
    <source>
        <strain evidence="1 2">CS03</strain>
    </source>
</reference>
<evidence type="ECO:0000313" key="2">
    <source>
        <dbReference type="Proteomes" id="UP000032930"/>
    </source>
</evidence>
<proteinExistence type="predicted"/>
<organism evidence="1 2">
    <name type="scientific">Xenorhabdus bovienii</name>
    <name type="common">Xenorhabdus nematophila subsp. bovienii</name>
    <dbReference type="NCBI Taxonomy" id="40576"/>
    <lineage>
        <taxon>Bacteria</taxon>
        <taxon>Pseudomonadati</taxon>
        <taxon>Pseudomonadota</taxon>
        <taxon>Gammaproteobacteria</taxon>
        <taxon>Enterobacterales</taxon>
        <taxon>Morganellaceae</taxon>
        <taxon>Xenorhabdus</taxon>
    </lineage>
</organism>
<dbReference type="EMBL" id="FO818637">
    <property type="protein sequence ID" value="CDM88107.1"/>
    <property type="molecule type" value="Genomic_DNA"/>
</dbReference>
<sequence length="49" mass="5646">MNDNLPEEYKPIRELYYTGSAKGKSYVEKMTIKTAIYVESRVGLSPDEM</sequence>